<evidence type="ECO:0008006" key="3">
    <source>
        <dbReference type="Google" id="ProtNLM"/>
    </source>
</evidence>
<evidence type="ECO:0000313" key="1">
    <source>
        <dbReference type="EMBL" id="TCP27245.1"/>
    </source>
</evidence>
<dbReference type="Proteomes" id="UP000295733">
    <property type="component" value="Unassembled WGS sequence"/>
</dbReference>
<dbReference type="EMBL" id="SLXL01000001">
    <property type="protein sequence ID" value="TCP27245.1"/>
    <property type="molecule type" value="Genomic_DNA"/>
</dbReference>
<dbReference type="AlphaFoldDB" id="A0A4R2P0T6"/>
<keyword evidence="2" id="KW-1185">Reference proteome</keyword>
<comment type="caution">
    <text evidence="1">The sequence shown here is derived from an EMBL/GenBank/DDBJ whole genome shotgun (WGS) entry which is preliminary data.</text>
</comment>
<sequence length="222" mass="24935">MELFSLDRFRKRIRRARRNGAGRVLITGTGRSGTTFIMRVFTQLGLDTGFTTADLENVEKNVGKAGLEKSLNKDTIRFRPEIIKTPHAVDIVDDALAEGWLKLDLCIVPIRELSAAASSRVAVTERARQSGLDLTKTPGGLWKTDHEEGQLAALAESFYTLAYALVKHEIPVIFAEFPRIAQDEAYFIKVFGPVLHQRYGVSTARIRDAWRSEVRPEFITCK</sequence>
<proteinExistence type="predicted"/>
<evidence type="ECO:0000313" key="2">
    <source>
        <dbReference type="Proteomes" id="UP000295733"/>
    </source>
</evidence>
<reference evidence="1 2" key="1">
    <citation type="submission" date="2019-03" db="EMBL/GenBank/DDBJ databases">
        <title>Genomic Encyclopedia of Type Strains, Phase IV (KMG-IV): sequencing the most valuable type-strain genomes for metagenomic binning, comparative biology and taxonomic classification.</title>
        <authorList>
            <person name="Goeker M."/>
        </authorList>
    </citation>
    <scope>NUCLEOTIDE SEQUENCE [LARGE SCALE GENOMIC DNA]</scope>
    <source>
        <strain evidence="1 2">DSM 2781</strain>
    </source>
</reference>
<accession>A0A4R2P0T6</accession>
<name>A0A4R2P0T6_RHOAD</name>
<protein>
    <recommendedName>
        <fullName evidence="3">Sulfotransferase family protein</fullName>
    </recommendedName>
</protein>
<organism evidence="1 2">
    <name type="scientific">Rhodovulum adriaticum</name>
    <name type="common">Rhodopseudomonas adriatica</name>
    <dbReference type="NCBI Taxonomy" id="35804"/>
    <lineage>
        <taxon>Bacteria</taxon>
        <taxon>Pseudomonadati</taxon>
        <taxon>Pseudomonadota</taxon>
        <taxon>Alphaproteobacteria</taxon>
        <taxon>Rhodobacterales</taxon>
        <taxon>Paracoccaceae</taxon>
        <taxon>Rhodovulum</taxon>
    </lineage>
</organism>
<gene>
    <name evidence="1" type="ORF">EV656_101148</name>
</gene>